<comment type="caution">
    <text evidence="4">The sequence shown here is derived from an EMBL/GenBank/DDBJ whole genome shotgun (WGS) entry which is preliminary data.</text>
</comment>
<evidence type="ECO:0000259" key="3">
    <source>
        <dbReference type="Pfam" id="PF01370"/>
    </source>
</evidence>
<keyword evidence="1" id="KW-0560">Oxidoreductase</keyword>
<reference evidence="4 5" key="1">
    <citation type="submission" date="2020-03" db="EMBL/GenBank/DDBJ databases">
        <title>Draft Genome Sequence of Cudoniella acicularis.</title>
        <authorList>
            <person name="Buettner E."/>
            <person name="Kellner H."/>
        </authorList>
    </citation>
    <scope>NUCLEOTIDE SEQUENCE [LARGE SCALE GENOMIC DNA]</scope>
    <source>
        <strain evidence="4 5">DSM 108380</strain>
    </source>
</reference>
<feature type="domain" description="NAD-dependent epimerase/dehydratase" evidence="3">
    <location>
        <begin position="4"/>
        <end position="260"/>
    </location>
</feature>
<dbReference type="InterPro" id="IPR001509">
    <property type="entry name" value="Epimerase_deHydtase"/>
</dbReference>
<dbReference type="CDD" id="cd05227">
    <property type="entry name" value="AR_SDR_e"/>
    <property type="match status" value="1"/>
</dbReference>
<dbReference type="PANTHER" id="PTHR10366">
    <property type="entry name" value="NAD DEPENDENT EPIMERASE/DEHYDRATASE"/>
    <property type="match status" value="1"/>
</dbReference>
<evidence type="ECO:0000313" key="4">
    <source>
        <dbReference type="EMBL" id="KAF4628917.1"/>
    </source>
</evidence>
<dbReference type="OrthoDB" id="2735536at2759"/>
<dbReference type="Gene3D" id="3.40.50.720">
    <property type="entry name" value="NAD(P)-binding Rossmann-like Domain"/>
    <property type="match status" value="1"/>
</dbReference>
<dbReference type="InterPro" id="IPR036291">
    <property type="entry name" value="NAD(P)-bd_dom_sf"/>
</dbReference>
<accession>A0A8H4W0A3</accession>
<evidence type="ECO:0000256" key="1">
    <source>
        <dbReference type="ARBA" id="ARBA00023002"/>
    </source>
</evidence>
<proteinExistence type="inferred from homology"/>
<name>A0A8H4W0A3_9HELO</name>
<comment type="similarity">
    <text evidence="2">Belongs to the NAD(P)-dependent epimerase/dehydratase family. Dihydroflavonol-4-reductase subfamily.</text>
</comment>
<organism evidence="4 5">
    <name type="scientific">Cudoniella acicularis</name>
    <dbReference type="NCBI Taxonomy" id="354080"/>
    <lineage>
        <taxon>Eukaryota</taxon>
        <taxon>Fungi</taxon>
        <taxon>Dikarya</taxon>
        <taxon>Ascomycota</taxon>
        <taxon>Pezizomycotina</taxon>
        <taxon>Leotiomycetes</taxon>
        <taxon>Helotiales</taxon>
        <taxon>Tricladiaceae</taxon>
        <taxon>Cudoniella</taxon>
    </lineage>
</organism>
<dbReference type="AlphaFoldDB" id="A0A8H4W0A3"/>
<dbReference type="PANTHER" id="PTHR10366:SF564">
    <property type="entry name" value="STEROL-4-ALPHA-CARBOXYLATE 3-DEHYDROGENASE, DECARBOXYLATING"/>
    <property type="match status" value="1"/>
</dbReference>
<evidence type="ECO:0000313" key="5">
    <source>
        <dbReference type="Proteomes" id="UP000566819"/>
    </source>
</evidence>
<sequence length="340" mass="37068">MTRVLLTGGSGFIAAHVLESLLAHGHSVVTTVRSAQKGQQILDSHKQYGKGKLDFVIVEDISKPGAFDSAVVSDSPFEAAVHCASPYHFNAKTPEEIHQLITTAVDGTTGILKGIKSHAPTVKRVIILSSYAAMVDYGKQMTHVYTEVDWNPITNEQAYQSAPFAYLASKTFAEKAAWDFVKSEKPSFTLTSLNPPMVYGPVIHSLSSLDSINTSNVRFVSLLKGSPSTPCPPTVNYLFIDVRDLALAHVLALEKPEAENQRFLVTAGNYSNAEIAQIIGEEYPEFKDRMPVGEALKLGERPATGVNGYDNRKSIEVLGMKYRPLRESVLGVVESIKGML</sequence>
<dbReference type="EMBL" id="JAAMPI010000745">
    <property type="protein sequence ID" value="KAF4628917.1"/>
    <property type="molecule type" value="Genomic_DNA"/>
</dbReference>
<dbReference type="SUPFAM" id="SSF51735">
    <property type="entry name" value="NAD(P)-binding Rossmann-fold domains"/>
    <property type="match status" value="1"/>
</dbReference>
<dbReference type="GO" id="GO:0016616">
    <property type="term" value="F:oxidoreductase activity, acting on the CH-OH group of donors, NAD or NADP as acceptor"/>
    <property type="evidence" value="ECO:0007669"/>
    <property type="project" value="TreeGrafter"/>
</dbReference>
<evidence type="ECO:0000256" key="2">
    <source>
        <dbReference type="ARBA" id="ARBA00023445"/>
    </source>
</evidence>
<dbReference type="InterPro" id="IPR050425">
    <property type="entry name" value="NAD(P)_dehydrat-like"/>
</dbReference>
<protein>
    <recommendedName>
        <fullName evidence="3">NAD-dependent epimerase/dehydratase domain-containing protein</fullName>
    </recommendedName>
</protein>
<dbReference type="FunFam" id="3.40.50.720:FF:000191">
    <property type="entry name" value="Methylglyoxal reductase (NADPH-dependent)"/>
    <property type="match status" value="1"/>
</dbReference>
<dbReference type="Pfam" id="PF01370">
    <property type="entry name" value="Epimerase"/>
    <property type="match status" value="1"/>
</dbReference>
<gene>
    <name evidence="4" type="ORF">G7Y89_g9235</name>
</gene>
<keyword evidence="5" id="KW-1185">Reference proteome</keyword>
<dbReference type="Proteomes" id="UP000566819">
    <property type="component" value="Unassembled WGS sequence"/>
</dbReference>